<dbReference type="OMA" id="MISCCTY"/>
<evidence type="ECO:0000313" key="2">
    <source>
        <dbReference type="EMBL" id="KDN53604.1"/>
    </source>
</evidence>
<reference evidence="2 3" key="1">
    <citation type="submission" date="2014-05" db="EMBL/GenBank/DDBJ databases">
        <title>Draft genome sequence of a rare smut relative, Tilletiaria anomala UBC 951.</title>
        <authorList>
            <consortium name="DOE Joint Genome Institute"/>
            <person name="Toome M."/>
            <person name="Kuo A."/>
            <person name="Henrissat B."/>
            <person name="Lipzen A."/>
            <person name="Tritt A."/>
            <person name="Yoshinaga Y."/>
            <person name="Zane M."/>
            <person name="Barry K."/>
            <person name="Grigoriev I.V."/>
            <person name="Spatafora J.W."/>
            <person name="Aimea M.C."/>
        </authorList>
    </citation>
    <scope>NUCLEOTIDE SEQUENCE [LARGE SCALE GENOMIC DNA]</scope>
    <source>
        <strain evidence="2 3">UBC 951</strain>
    </source>
</reference>
<dbReference type="InterPro" id="IPR052413">
    <property type="entry name" value="SUR7_domain"/>
</dbReference>
<gene>
    <name evidence="2" type="ORF">K437DRAFT_241811</name>
</gene>
<evidence type="ECO:0000313" key="3">
    <source>
        <dbReference type="Proteomes" id="UP000027361"/>
    </source>
</evidence>
<sequence length="254" mass="26805">MARGFCVGLGEFLTFAAMVLAILVNIGQISQNTVARHFYLVSADLTGLQNSLTTNAAATNVQAHDIYATDQASPLLQNNGLRQYYYWGMYSVCGGEGVGGARSCSPNEFVHRFEPLDVLEADQSKNSGFNISTVLPSGTIQDNAYLGKFSNGASIILLAGTIAAGLAFLVSFLAHHFAFLISALLALLAAVCLAVAAAIWTALVAKVRSSLTSVNIGLVVHYGQSIWLTWGAAGACLLAFVPLVLSCCTARSKY</sequence>
<dbReference type="GO" id="GO:0051285">
    <property type="term" value="C:cell cortex of cell tip"/>
    <property type="evidence" value="ECO:0007669"/>
    <property type="project" value="TreeGrafter"/>
</dbReference>
<feature type="transmembrane region" description="Helical" evidence="1">
    <location>
        <begin position="155"/>
        <end position="174"/>
    </location>
</feature>
<evidence type="ECO:0008006" key="4">
    <source>
        <dbReference type="Google" id="ProtNLM"/>
    </source>
</evidence>
<dbReference type="OrthoDB" id="3349852at2759"/>
<dbReference type="GO" id="GO:0005886">
    <property type="term" value="C:plasma membrane"/>
    <property type="evidence" value="ECO:0007669"/>
    <property type="project" value="InterPro"/>
</dbReference>
<dbReference type="GO" id="GO:0031505">
    <property type="term" value="P:fungal-type cell wall organization"/>
    <property type="evidence" value="ECO:0007669"/>
    <property type="project" value="TreeGrafter"/>
</dbReference>
<accession>A0A066WRH6</accession>
<dbReference type="AlphaFoldDB" id="A0A066WRH6"/>
<protein>
    <recommendedName>
        <fullName evidence="4">SUR7-domain-containing protein</fullName>
    </recommendedName>
</protein>
<name>A0A066WRH6_TILAU</name>
<dbReference type="EMBL" id="JMSN01000001">
    <property type="protein sequence ID" value="KDN53604.1"/>
    <property type="molecule type" value="Genomic_DNA"/>
</dbReference>
<proteinExistence type="predicted"/>
<feature type="transmembrane region" description="Helical" evidence="1">
    <location>
        <begin position="226"/>
        <end position="245"/>
    </location>
</feature>
<comment type="caution">
    <text evidence="2">The sequence shown here is derived from an EMBL/GenBank/DDBJ whole genome shotgun (WGS) entry which is preliminary data.</text>
</comment>
<dbReference type="InterPro" id="IPR009571">
    <property type="entry name" value="SUR7/Rim9-like_fungi"/>
</dbReference>
<keyword evidence="1" id="KW-1133">Transmembrane helix</keyword>
<dbReference type="PANTHER" id="PTHR28019">
    <property type="entry name" value="CELL MEMBRANE PROTEIN YLR413W-RELATED"/>
    <property type="match status" value="1"/>
</dbReference>
<feature type="transmembrane region" description="Helical" evidence="1">
    <location>
        <begin position="180"/>
        <end position="205"/>
    </location>
</feature>
<organism evidence="2 3">
    <name type="scientific">Tilletiaria anomala (strain ATCC 24038 / CBS 436.72 / UBC 951)</name>
    <dbReference type="NCBI Taxonomy" id="1037660"/>
    <lineage>
        <taxon>Eukaryota</taxon>
        <taxon>Fungi</taxon>
        <taxon>Dikarya</taxon>
        <taxon>Basidiomycota</taxon>
        <taxon>Ustilaginomycotina</taxon>
        <taxon>Exobasidiomycetes</taxon>
        <taxon>Georgefischeriales</taxon>
        <taxon>Tilletiariaceae</taxon>
        <taxon>Tilletiaria</taxon>
    </lineage>
</organism>
<dbReference type="InParanoid" id="A0A066WRH6"/>
<dbReference type="Gene3D" id="1.20.140.150">
    <property type="match status" value="1"/>
</dbReference>
<evidence type="ECO:0000256" key="1">
    <source>
        <dbReference type="SAM" id="Phobius"/>
    </source>
</evidence>
<dbReference type="PANTHER" id="PTHR28019:SF2">
    <property type="entry name" value="CELL MEMBRANE PROTEIN YLR413W-RELATED"/>
    <property type="match status" value="1"/>
</dbReference>
<dbReference type="Proteomes" id="UP000027361">
    <property type="component" value="Unassembled WGS sequence"/>
</dbReference>
<feature type="transmembrane region" description="Helical" evidence="1">
    <location>
        <begin position="12"/>
        <end position="30"/>
    </location>
</feature>
<dbReference type="HOGENOM" id="CLU_094315_0_0_1"/>
<keyword evidence="1" id="KW-0812">Transmembrane</keyword>
<keyword evidence="1" id="KW-0472">Membrane</keyword>
<dbReference type="GeneID" id="25263078"/>
<dbReference type="Pfam" id="PF06687">
    <property type="entry name" value="SUR7"/>
    <property type="match status" value="1"/>
</dbReference>
<keyword evidence="3" id="KW-1185">Reference proteome</keyword>
<dbReference type="RefSeq" id="XP_013246454.1">
    <property type="nucleotide sequence ID" value="XM_013391000.1"/>
</dbReference>